<evidence type="ECO:0000313" key="3">
    <source>
        <dbReference type="EMBL" id="MDJ1132912.1"/>
    </source>
</evidence>
<dbReference type="Proteomes" id="UP001214441">
    <property type="component" value="Unassembled WGS sequence"/>
</dbReference>
<dbReference type="Pfam" id="PF08378">
    <property type="entry name" value="NERD"/>
    <property type="match status" value="1"/>
</dbReference>
<name>A0ABT6ZVR4_9ACTN</name>
<sequence>MDKYGSAHEWPHDSGPLWLHPDDDLAPNRPGEDVHAKLASLEPRERDPGPLRTALARVARRPRAAAAWREQLTGQQRVGDILEELTGTGWRLLHSLPLPSHTVIAHLLIGPGGVFTVRTEHHRRARVRVGPDAAQLGRRRGSVPCVRLARREALAASLALERRCGFAVTAQPVLVFVAARALTCTDPSGTVLVLREGEIADRLGRTGGVWKPAEIETVYALARDRRTWTRL</sequence>
<evidence type="ECO:0000256" key="1">
    <source>
        <dbReference type="SAM" id="MobiDB-lite"/>
    </source>
</evidence>
<organism evidence="3 4">
    <name type="scientific">Streptomyces iconiensis</name>
    <dbReference type="NCBI Taxonomy" id="1384038"/>
    <lineage>
        <taxon>Bacteria</taxon>
        <taxon>Bacillati</taxon>
        <taxon>Actinomycetota</taxon>
        <taxon>Actinomycetes</taxon>
        <taxon>Kitasatosporales</taxon>
        <taxon>Streptomycetaceae</taxon>
        <taxon>Streptomyces</taxon>
    </lineage>
</organism>
<feature type="compositionally biased region" description="Basic and acidic residues" evidence="1">
    <location>
        <begin position="1"/>
        <end position="12"/>
    </location>
</feature>
<accession>A0ABT6ZVR4</accession>
<comment type="caution">
    <text evidence="3">The sequence shown here is derived from an EMBL/GenBank/DDBJ whole genome shotgun (WGS) entry which is preliminary data.</text>
</comment>
<dbReference type="EMBL" id="JANCPR020000011">
    <property type="protein sequence ID" value="MDJ1132912.1"/>
    <property type="molecule type" value="Genomic_DNA"/>
</dbReference>
<dbReference type="RefSeq" id="WP_274041125.1">
    <property type="nucleotide sequence ID" value="NZ_JANCPR020000011.1"/>
</dbReference>
<feature type="domain" description="NERD" evidence="2">
    <location>
        <begin position="73"/>
        <end position="177"/>
    </location>
</feature>
<protein>
    <submittedName>
        <fullName evidence="3">Nuclease-related domain-containing protein</fullName>
    </submittedName>
</protein>
<gene>
    <name evidence="3" type="ORF">NMN56_013275</name>
</gene>
<keyword evidence="4" id="KW-1185">Reference proteome</keyword>
<evidence type="ECO:0000259" key="2">
    <source>
        <dbReference type="Pfam" id="PF08378"/>
    </source>
</evidence>
<dbReference type="InterPro" id="IPR011528">
    <property type="entry name" value="NERD"/>
</dbReference>
<feature type="region of interest" description="Disordered" evidence="1">
    <location>
        <begin position="1"/>
        <end position="32"/>
    </location>
</feature>
<reference evidence="3 4" key="1">
    <citation type="submission" date="2023-05" db="EMBL/GenBank/DDBJ databases">
        <title>Streptantibioticus silvisoli sp. nov., acidotolerant actinomycetes 1 from pine litter.</title>
        <authorList>
            <person name="Swiecimska M."/>
            <person name="Golinska P."/>
            <person name="Sangal V."/>
            <person name="Wachnowicz B."/>
            <person name="Goodfellow M."/>
        </authorList>
    </citation>
    <scope>NUCLEOTIDE SEQUENCE [LARGE SCALE GENOMIC DNA]</scope>
    <source>
        <strain evidence="3 4">DSM 42109</strain>
    </source>
</reference>
<proteinExistence type="predicted"/>
<evidence type="ECO:0000313" key="4">
    <source>
        <dbReference type="Proteomes" id="UP001214441"/>
    </source>
</evidence>